<organism evidence="1">
    <name type="scientific">marine sediment metagenome</name>
    <dbReference type="NCBI Taxonomy" id="412755"/>
    <lineage>
        <taxon>unclassified sequences</taxon>
        <taxon>metagenomes</taxon>
        <taxon>ecological metagenomes</taxon>
    </lineage>
</organism>
<name>X1AX27_9ZZZZ</name>
<accession>X1AX27</accession>
<comment type="caution">
    <text evidence="1">The sequence shown here is derived from an EMBL/GenBank/DDBJ whole genome shotgun (WGS) entry which is preliminary data.</text>
</comment>
<reference evidence="1" key="1">
    <citation type="journal article" date="2014" name="Front. Microbiol.">
        <title>High frequency of phylogenetically diverse reductive dehalogenase-homologous genes in deep subseafloor sedimentary metagenomes.</title>
        <authorList>
            <person name="Kawai M."/>
            <person name="Futagami T."/>
            <person name="Toyoda A."/>
            <person name="Takaki Y."/>
            <person name="Nishi S."/>
            <person name="Hori S."/>
            <person name="Arai W."/>
            <person name="Tsubouchi T."/>
            <person name="Morono Y."/>
            <person name="Uchiyama I."/>
            <person name="Ito T."/>
            <person name="Fujiyama A."/>
            <person name="Inagaki F."/>
            <person name="Takami H."/>
        </authorList>
    </citation>
    <scope>NUCLEOTIDE SEQUENCE</scope>
    <source>
        <strain evidence="1">Expedition CK06-06</strain>
    </source>
</reference>
<gene>
    <name evidence="1" type="ORF">S01H4_32370</name>
</gene>
<evidence type="ECO:0000313" key="1">
    <source>
        <dbReference type="EMBL" id="GAG87679.1"/>
    </source>
</evidence>
<dbReference type="EMBL" id="BART01016912">
    <property type="protein sequence ID" value="GAG87679.1"/>
    <property type="molecule type" value="Genomic_DNA"/>
</dbReference>
<protein>
    <submittedName>
        <fullName evidence="1">Uncharacterized protein</fullName>
    </submittedName>
</protein>
<sequence>MNVAKIQGLSEQHDSLKNFHTVCTHHGVELEIKETEKTFGNVILGYSTTASIITELRHILLRRMVAIEQDIIREAH</sequence>
<proteinExistence type="predicted"/>
<dbReference type="AlphaFoldDB" id="X1AX27"/>